<name>A0A1F6T185_9PROT</name>
<keyword evidence="3 9" id="KW-0813">Transport</keyword>
<evidence type="ECO:0000256" key="4">
    <source>
        <dbReference type="ARBA" id="ARBA00022475"/>
    </source>
</evidence>
<dbReference type="GO" id="GO:0005886">
    <property type="term" value="C:plasma membrane"/>
    <property type="evidence" value="ECO:0007669"/>
    <property type="project" value="UniProtKB-SubCell"/>
</dbReference>
<dbReference type="InterPro" id="IPR042094">
    <property type="entry name" value="T2SS_GspF_sf"/>
</dbReference>
<evidence type="ECO:0000256" key="8">
    <source>
        <dbReference type="ARBA" id="ARBA00023136"/>
    </source>
</evidence>
<dbReference type="EMBL" id="MFSQ01000110">
    <property type="protein sequence ID" value="OGI38913.1"/>
    <property type="molecule type" value="Genomic_DNA"/>
</dbReference>
<protein>
    <submittedName>
        <fullName evidence="12">Type II secretion system protein F</fullName>
    </submittedName>
</protein>
<keyword evidence="5" id="KW-0997">Cell inner membrane</keyword>
<evidence type="ECO:0000256" key="10">
    <source>
        <dbReference type="SAM" id="Phobius"/>
    </source>
</evidence>
<keyword evidence="7 10" id="KW-1133">Transmembrane helix</keyword>
<dbReference type="Gene3D" id="1.20.81.30">
    <property type="entry name" value="Type II secretion system (T2SS), domain F"/>
    <property type="match status" value="2"/>
</dbReference>
<dbReference type="InterPro" id="IPR003004">
    <property type="entry name" value="GspF/PilC"/>
</dbReference>
<reference evidence="12 13" key="1">
    <citation type="journal article" date="2016" name="Nat. Commun.">
        <title>Thousands of microbial genomes shed light on interconnected biogeochemical processes in an aquifer system.</title>
        <authorList>
            <person name="Anantharaman K."/>
            <person name="Brown C.T."/>
            <person name="Hug L.A."/>
            <person name="Sharon I."/>
            <person name="Castelle C.J."/>
            <person name="Probst A.J."/>
            <person name="Thomas B.C."/>
            <person name="Singh A."/>
            <person name="Wilkins M.J."/>
            <person name="Karaoz U."/>
            <person name="Brodie E.L."/>
            <person name="Williams K.H."/>
            <person name="Hubbard S.S."/>
            <person name="Banfield J.F."/>
        </authorList>
    </citation>
    <scope>NUCLEOTIDE SEQUENCE [LARGE SCALE GENOMIC DNA]</scope>
</reference>
<dbReference type="PANTHER" id="PTHR30012:SF7">
    <property type="entry name" value="PROTEIN TRANSPORT PROTEIN HOFC HOMOLOG"/>
    <property type="match status" value="1"/>
</dbReference>
<dbReference type="PRINTS" id="PR00812">
    <property type="entry name" value="BCTERIALGSPF"/>
</dbReference>
<keyword evidence="4" id="KW-1003">Cell membrane</keyword>
<comment type="caution">
    <text evidence="12">The sequence shown here is derived from an EMBL/GenBank/DDBJ whole genome shotgun (WGS) entry which is preliminary data.</text>
</comment>
<keyword evidence="6 9" id="KW-0812">Transmembrane</keyword>
<dbReference type="Pfam" id="PF00482">
    <property type="entry name" value="T2SSF"/>
    <property type="match status" value="2"/>
</dbReference>
<dbReference type="AlphaFoldDB" id="A0A1F6T185"/>
<dbReference type="InterPro" id="IPR001992">
    <property type="entry name" value="T2SS_GspF/T4SS_PilC_CS"/>
</dbReference>
<keyword evidence="8 10" id="KW-0472">Membrane</keyword>
<dbReference type="STRING" id="1817756.A2140_01095"/>
<comment type="similarity">
    <text evidence="2 9">Belongs to the GSP F family.</text>
</comment>
<evidence type="ECO:0000313" key="13">
    <source>
        <dbReference type="Proteomes" id="UP000178379"/>
    </source>
</evidence>
<evidence type="ECO:0000256" key="2">
    <source>
        <dbReference type="ARBA" id="ARBA00005745"/>
    </source>
</evidence>
<feature type="domain" description="Type II secretion system protein GspF" evidence="11">
    <location>
        <begin position="81"/>
        <end position="204"/>
    </location>
</feature>
<feature type="transmembrane region" description="Helical" evidence="10">
    <location>
        <begin position="180"/>
        <end position="203"/>
    </location>
</feature>
<feature type="transmembrane region" description="Helical" evidence="10">
    <location>
        <begin position="388"/>
        <end position="408"/>
    </location>
</feature>
<dbReference type="FunFam" id="1.20.81.30:FF:000001">
    <property type="entry name" value="Type II secretion system protein F"/>
    <property type="match status" value="2"/>
</dbReference>
<evidence type="ECO:0000256" key="9">
    <source>
        <dbReference type="RuleBase" id="RU003923"/>
    </source>
</evidence>
<dbReference type="PANTHER" id="PTHR30012">
    <property type="entry name" value="GENERAL SECRETION PATHWAY PROTEIN"/>
    <property type="match status" value="1"/>
</dbReference>
<accession>A0A1F6T185</accession>
<gene>
    <name evidence="12" type="ORF">A2140_01095</name>
</gene>
<feature type="domain" description="Type II secretion system protein GspF" evidence="11">
    <location>
        <begin position="285"/>
        <end position="407"/>
    </location>
</feature>
<dbReference type="GO" id="GO:0015628">
    <property type="term" value="P:protein secretion by the type II secretion system"/>
    <property type="evidence" value="ECO:0007669"/>
    <property type="project" value="TreeGrafter"/>
</dbReference>
<proteinExistence type="inferred from homology"/>
<evidence type="ECO:0000256" key="5">
    <source>
        <dbReference type="ARBA" id="ARBA00022519"/>
    </source>
</evidence>
<feature type="transmembrane region" description="Helical" evidence="10">
    <location>
        <begin position="234"/>
        <end position="253"/>
    </location>
</feature>
<comment type="subcellular location">
    <subcellularLocation>
        <location evidence="1 9">Cell inner membrane</location>
        <topology evidence="1 9">Multi-pass membrane protein</topology>
    </subcellularLocation>
</comment>
<evidence type="ECO:0000256" key="7">
    <source>
        <dbReference type="ARBA" id="ARBA00022989"/>
    </source>
</evidence>
<dbReference type="InterPro" id="IPR018076">
    <property type="entry name" value="T2SS_GspF_dom"/>
</dbReference>
<evidence type="ECO:0000256" key="3">
    <source>
        <dbReference type="ARBA" id="ARBA00022448"/>
    </source>
</evidence>
<sequence>MAQAAAATKTQKPAVKALDLFVWEGVDKNGKKVKGEMSASGVAFVNSLLRRQGIRPVKVAKRRGELFKFKKKITAKDIAIFSRQLATMMQSGIPVAQSFDIVGRGHENPSMQELILGIKTDVESGTSLTAALAKYPLYFDALYCNLVQAGEQAGILDAILDKIAIYKEKMEAIKSKIKSALFYPAAVVVVAFIITAILMVFVIPQFESLFKGFGADLPAFTQMVMNISRAFRDYWYLILAGLVGPIIGIAYVYRRSAKMQHTVDRLLLKAPVIGEIVKKATIARFCRTLATMFAAGVPLVEALDSVAGASGNRVYYEGTIQVKADVSTGMQLQAAMNATGLFPNMVIQMVAIGEESGELDKMLGKVADFFEREVDDAVAGLSSLLEPIIMAFLGVVIGGLVIAMYLPIFKLAAAV</sequence>
<evidence type="ECO:0000313" key="12">
    <source>
        <dbReference type="EMBL" id="OGI38913.1"/>
    </source>
</evidence>
<dbReference type="PROSITE" id="PS00874">
    <property type="entry name" value="T2SP_F"/>
    <property type="match status" value="1"/>
</dbReference>
<dbReference type="Proteomes" id="UP000178379">
    <property type="component" value="Unassembled WGS sequence"/>
</dbReference>
<evidence type="ECO:0000256" key="1">
    <source>
        <dbReference type="ARBA" id="ARBA00004429"/>
    </source>
</evidence>
<organism evidence="12 13">
    <name type="scientific">Candidatus Muproteobacteria bacterium RBG_16_62_13</name>
    <dbReference type="NCBI Taxonomy" id="1817756"/>
    <lineage>
        <taxon>Bacteria</taxon>
        <taxon>Pseudomonadati</taxon>
        <taxon>Pseudomonadota</taxon>
        <taxon>Candidatus Muproteobacteria</taxon>
    </lineage>
</organism>
<evidence type="ECO:0000259" key="11">
    <source>
        <dbReference type="Pfam" id="PF00482"/>
    </source>
</evidence>
<evidence type="ECO:0000256" key="6">
    <source>
        <dbReference type="ARBA" id="ARBA00022692"/>
    </source>
</evidence>